<evidence type="ECO:0000256" key="1">
    <source>
        <dbReference type="ARBA" id="ARBA00022737"/>
    </source>
</evidence>
<name>A0AAU9IB89_9CILI</name>
<keyword evidence="4" id="KW-0732">Signal</keyword>
<feature type="chain" id="PRO_5043605717" description="LNR domain-containing protein" evidence="4">
    <location>
        <begin position="20"/>
        <end position="681"/>
    </location>
</feature>
<keyword evidence="3" id="KW-0325">Glycoprotein</keyword>
<evidence type="ECO:0000256" key="2">
    <source>
        <dbReference type="ARBA" id="ARBA00023157"/>
    </source>
</evidence>
<dbReference type="Gene3D" id="3.30.300.320">
    <property type="match status" value="1"/>
</dbReference>
<dbReference type="AlphaFoldDB" id="A0AAU9IB89"/>
<gene>
    <name evidence="6" type="ORF">BSTOLATCC_MIC7132</name>
</gene>
<evidence type="ECO:0000256" key="4">
    <source>
        <dbReference type="SAM" id="SignalP"/>
    </source>
</evidence>
<evidence type="ECO:0000313" key="6">
    <source>
        <dbReference type="EMBL" id="CAG9312603.1"/>
    </source>
</evidence>
<organism evidence="6 7">
    <name type="scientific">Blepharisma stoltei</name>
    <dbReference type="NCBI Taxonomy" id="1481888"/>
    <lineage>
        <taxon>Eukaryota</taxon>
        <taxon>Sar</taxon>
        <taxon>Alveolata</taxon>
        <taxon>Ciliophora</taxon>
        <taxon>Postciliodesmatophora</taxon>
        <taxon>Heterotrichea</taxon>
        <taxon>Heterotrichida</taxon>
        <taxon>Blepharismidae</taxon>
        <taxon>Blepharisma</taxon>
    </lineage>
</organism>
<accession>A0AAU9IB89</accession>
<evidence type="ECO:0000259" key="5">
    <source>
        <dbReference type="Pfam" id="PF00066"/>
    </source>
</evidence>
<sequence length="681" mass="78270">MVILLSLWLAKGIDPICSASQCPDIRKGNHKCDPECMTSYCNYDSLLIFDGQTVKESSDCYENCLNFGSCDPKKLGNGICDDSCNTQNCGFDWGDCTCAPGCLNSMLGDDKCDEACDNWDCDLDNHDCGACADGCFPTMLGNGICDPECDNEDCLYDYKDCQCAEDCLWEDYGKCKPECMIANCNYDNLAQYPNNQCQNISLAIFSSYQQIIRQNFSYVVHLEDCYEASNYECTLEKALKFSYENWYEECNYLECNYGNGYQGEYFDYCARFYNDPYHTGCLSCPNFIEVPYLALLDWSCQSRVLLEWSPSVFPDTSYVIVPFNDTSTSKNPHIYFICPNAHSNPESGDGTYSSPFQSLFYALYNIKYKNSIVYLLDCDGYNLTSYLTMISNANIYVNREVAFAGKHVKFTTLNNSKITIQRVINDLDSVDHWGFGFLFENALSIEINNVIFDWKNTVSACKDDTYCDYCPFVRYELKENYYFNDRGEIINDFLSPNWCELNKDQIFMQITSSNLLLRNVTFANFRTDFDSIFFINGDSNVTFYDVTFDNIKVNDDYESWVIRWDGNSYGNFKFENGKVSRLNNGFELYDPINTKGFLNATGINSIVFRNVEFRNNAVFKQSVSGHNIASLIFLNLFQAFWIDSCSFLYNLCDYGIIYIQEQLSNFPIEIDNDRWLSINDT</sequence>
<keyword evidence="1" id="KW-0677">Repeat</keyword>
<reference evidence="6" key="1">
    <citation type="submission" date="2021-09" db="EMBL/GenBank/DDBJ databases">
        <authorList>
            <consortium name="AG Swart"/>
            <person name="Singh M."/>
            <person name="Singh A."/>
            <person name="Seah K."/>
            <person name="Emmerich C."/>
        </authorList>
    </citation>
    <scope>NUCLEOTIDE SEQUENCE</scope>
    <source>
        <strain evidence="6">ATCC30299</strain>
    </source>
</reference>
<feature type="domain" description="LNR" evidence="5">
    <location>
        <begin position="17"/>
        <end position="45"/>
    </location>
</feature>
<dbReference type="Proteomes" id="UP001162131">
    <property type="component" value="Unassembled WGS sequence"/>
</dbReference>
<keyword evidence="7" id="KW-1185">Reference proteome</keyword>
<dbReference type="SUPFAM" id="SSF51126">
    <property type="entry name" value="Pectin lyase-like"/>
    <property type="match status" value="1"/>
</dbReference>
<dbReference type="InterPro" id="IPR000800">
    <property type="entry name" value="Notch_dom"/>
</dbReference>
<feature type="domain" description="LNR" evidence="5">
    <location>
        <begin position="131"/>
        <end position="162"/>
    </location>
</feature>
<dbReference type="Pfam" id="PF00066">
    <property type="entry name" value="Notch"/>
    <property type="match status" value="3"/>
</dbReference>
<feature type="domain" description="LNR" evidence="5">
    <location>
        <begin position="62"/>
        <end position="96"/>
    </location>
</feature>
<protein>
    <recommendedName>
        <fullName evidence="5">LNR domain-containing protein</fullName>
    </recommendedName>
</protein>
<evidence type="ECO:0000256" key="3">
    <source>
        <dbReference type="ARBA" id="ARBA00023180"/>
    </source>
</evidence>
<evidence type="ECO:0000313" key="7">
    <source>
        <dbReference type="Proteomes" id="UP001162131"/>
    </source>
</evidence>
<proteinExistence type="predicted"/>
<dbReference type="Gene3D" id="4.10.470.20">
    <property type="match status" value="1"/>
</dbReference>
<dbReference type="InterPro" id="IPR011050">
    <property type="entry name" value="Pectin_lyase_fold/virulence"/>
</dbReference>
<keyword evidence="2" id="KW-1015">Disulfide bond</keyword>
<comment type="caution">
    <text evidence="6">The sequence shown here is derived from an EMBL/GenBank/DDBJ whole genome shotgun (WGS) entry which is preliminary data.</text>
</comment>
<feature type="signal peptide" evidence="4">
    <location>
        <begin position="1"/>
        <end position="19"/>
    </location>
</feature>
<dbReference type="EMBL" id="CAJZBQ010000008">
    <property type="protein sequence ID" value="CAG9312603.1"/>
    <property type="molecule type" value="Genomic_DNA"/>
</dbReference>